<feature type="signal peptide" evidence="1">
    <location>
        <begin position="1"/>
        <end position="19"/>
    </location>
</feature>
<dbReference type="AlphaFoldDB" id="A0A411DSG5"/>
<name>A0A411DSG5_CHRID</name>
<dbReference type="PROSITE" id="PS51257">
    <property type="entry name" value="PROKAR_LIPOPROTEIN"/>
    <property type="match status" value="1"/>
</dbReference>
<protein>
    <recommendedName>
        <fullName evidence="3">Lipoprotein</fullName>
    </recommendedName>
</protein>
<accession>A0A411DSG5</accession>
<feature type="chain" id="PRO_5019427862" description="Lipoprotein" evidence="1">
    <location>
        <begin position="20"/>
        <end position="328"/>
    </location>
</feature>
<organism evidence="2">
    <name type="scientific">Chryseobacterium indologenes</name>
    <name type="common">Flavobacterium indologenes</name>
    <dbReference type="NCBI Taxonomy" id="253"/>
    <lineage>
        <taxon>Bacteria</taxon>
        <taxon>Pseudomonadati</taxon>
        <taxon>Bacteroidota</taxon>
        <taxon>Flavobacteriia</taxon>
        <taxon>Flavobacteriales</taxon>
        <taxon>Weeksellaceae</taxon>
        <taxon>Chryseobacterium group</taxon>
        <taxon>Chryseobacterium</taxon>
    </lineage>
</organism>
<evidence type="ECO:0008006" key="3">
    <source>
        <dbReference type="Google" id="ProtNLM"/>
    </source>
</evidence>
<keyword evidence="1" id="KW-0732">Signal</keyword>
<dbReference type="EMBL" id="CP035532">
    <property type="protein sequence ID" value="QBA23305.1"/>
    <property type="molecule type" value="Genomic_DNA"/>
</dbReference>
<evidence type="ECO:0000313" key="2">
    <source>
        <dbReference type="EMBL" id="QBA23305.1"/>
    </source>
</evidence>
<evidence type="ECO:0000256" key="1">
    <source>
        <dbReference type="SAM" id="SignalP"/>
    </source>
</evidence>
<proteinExistence type="predicted"/>
<sequence length="328" mass="37047">MKKTLFVISSLFLIGCANSNDLIYSQDENSIPKNTTEFSLVSKNILAKNVAESVIMDLSFTTGVINENGGCSFTDLISPQGSYFTSTKCYGPNPIEQNGYQIRGYGKPRRRPSYNTSYYWHGVMLKAENRGKLVTSTRGGTTLINDPISNAISIEQYFEPNKTYEIIVTTNIEDHIYTTKNNNRDNRLDDDLFNIDKSEAYATLALELADSPQIPGDLPCADRPNVGRKFVSANYYKTQKTEKTTHWTNEDKTYTFYFSTLEPKNALIIYYLPEQALERPASHVPQSAMWLDIRNIKIIQKTYDASHFVPPRVTTPDPDLPCGFRGGC</sequence>
<gene>
    <name evidence="2" type="ORF">EU348_19845</name>
</gene>
<reference evidence="2" key="1">
    <citation type="submission" date="2019-01" db="EMBL/GenBank/DDBJ databases">
        <title>Whole Genome Sequencing for Putative Detection of Antimicrobial Resistance and Potential Virulence Factors in Chryseobacterium indologenes isolated from Nile Tilapia in Tanzania.</title>
        <authorList>
            <person name="Mwega E."/>
            <person name="Mutoloki S."/>
            <person name="Mugimba K."/>
            <person name="Colquhoun D."/>
            <person name="Mdegela R."/>
            <person name="Evensen O."/>
            <person name="Wasteson Y."/>
        </authorList>
    </citation>
    <scope>NUCLEOTIDE SEQUENCE [LARGE SCALE GENOMIC DNA]</scope>
    <source>
        <strain evidence="2">StR 01</strain>
    </source>
</reference>